<evidence type="ECO:0000313" key="2">
    <source>
        <dbReference type="EMBL" id="VDM96175.1"/>
    </source>
</evidence>
<keyword evidence="3" id="KW-1185">Reference proteome</keyword>
<sequence length="71" mass="7934">MENISYGGLSGKYCLTESQTTSTDLSTSVTRDSTSCNGKCNEVTRKCTMKSRKNEKSERIADELQNHHKVD</sequence>
<evidence type="ECO:0000256" key="1">
    <source>
        <dbReference type="SAM" id="MobiDB-lite"/>
    </source>
</evidence>
<reference evidence="2 3" key="2">
    <citation type="submission" date="2018-11" db="EMBL/GenBank/DDBJ databases">
        <authorList>
            <consortium name="Pathogen Informatics"/>
        </authorList>
    </citation>
    <scope>NUCLEOTIDE SEQUENCE [LARGE SCALE GENOMIC DNA]</scope>
</reference>
<feature type="region of interest" description="Disordered" evidence="1">
    <location>
        <begin position="51"/>
        <end position="71"/>
    </location>
</feature>
<evidence type="ECO:0000313" key="3">
    <source>
        <dbReference type="Proteomes" id="UP000276776"/>
    </source>
</evidence>
<dbReference type="WBParaSite" id="TCLT_0000097801-mRNA-1">
    <property type="protein sequence ID" value="TCLT_0000097801-mRNA-1"/>
    <property type="gene ID" value="TCLT_0000097801"/>
</dbReference>
<feature type="region of interest" description="Disordered" evidence="1">
    <location>
        <begin position="18"/>
        <end position="37"/>
    </location>
</feature>
<dbReference type="EMBL" id="UYYF01000098">
    <property type="protein sequence ID" value="VDM96175.1"/>
    <property type="molecule type" value="Genomic_DNA"/>
</dbReference>
<reference evidence="4" key="1">
    <citation type="submission" date="2017-02" db="UniProtKB">
        <authorList>
            <consortium name="WormBaseParasite"/>
        </authorList>
    </citation>
    <scope>IDENTIFICATION</scope>
</reference>
<feature type="compositionally biased region" description="Basic and acidic residues" evidence="1">
    <location>
        <begin position="52"/>
        <end position="71"/>
    </location>
</feature>
<accession>A0A0N5CLJ2</accession>
<dbReference type="Proteomes" id="UP000276776">
    <property type="component" value="Unassembled WGS sequence"/>
</dbReference>
<protein>
    <submittedName>
        <fullName evidence="4">Ovule protein</fullName>
    </submittedName>
</protein>
<proteinExistence type="predicted"/>
<organism evidence="4">
    <name type="scientific">Thelazia callipaeda</name>
    <name type="common">Oriental eyeworm</name>
    <name type="synonym">Parasitic nematode</name>
    <dbReference type="NCBI Taxonomy" id="103827"/>
    <lineage>
        <taxon>Eukaryota</taxon>
        <taxon>Metazoa</taxon>
        <taxon>Ecdysozoa</taxon>
        <taxon>Nematoda</taxon>
        <taxon>Chromadorea</taxon>
        <taxon>Rhabditida</taxon>
        <taxon>Spirurina</taxon>
        <taxon>Spiruromorpha</taxon>
        <taxon>Thelazioidea</taxon>
        <taxon>Thelaziidae</taxon>
        <taxon>Thelazia</taxon>
    </lineage>
</organism>
<name>A0A0N5CLJ2_THECL</name>
<evidence type="ECO:0000313" key="4">
    <source>
        <dbReference type="WBParaSite" id="TCLT_0000097801-mRNA-1"/>
    </source>
</evidence>
<dbReference type="AlphaFoldDB" id="A0A0N5CLJ2"/>
<gene>
    <name evidence="2" type="ORF">TCLT_LOCUS979</name>
</gene>